<dbReference type="InterPro" id="IPR035919">
    <property type="entry name" value="EAL_sf"/>
</dbReference>
<accession>A0AAV4K6R6</accession>
<evidence type="ECO:0000313" key="3">
    <source>
        <dbReference type="EMBL" id="GGP30851.1"/>
    </source>
</evidence>
<dbReference type="GO" id="GO:0071111">
    <property type="term" value="F:cyclic-guanylate-specific phosphodiesterase activity"/>
    <property type="evidence" value="ECO:0007669"/>
    <property type="project" value="InterPro"/>
</dbReference>
<organism evidence="2 5">
    <name type="scientific">Deinococcus wulumuqiensis</name>
    <dbReference type="NCBI Taxonomy" id="980427"/>
    <lineage>
        <taxon>Bacteria</taxon>
        <taxon>Thermotogati</taxon>
        <taxon>Deinococcota</taxon>
        <taxon>Deinococci</taxon>
        <taxon>Deinococcales</taxon>
        <taxon>Deinococcaceae</taxon>
        <taxon>Deinococcus</taxon>
    </lineage>
</organism>
<reference evidence="3" key="1">
    <citation type="journal article" date="2014" name="Int. J. Syst. Evol. Microbiol.">
        <title>Complete genome of a new Firmicutes species belonging to the dominant human colonic microbiota ('Ruminococcus bicirculans') reveals two chromosomes and a selective capacity to utilize plant glucans.</title>
        <authorList>
            <consortium name="NISC Comparative Sequencing Program"/>
            <person name="Wegmann U."/>
            <person name="Louis P."/>
            <person name="Goesmann A."/>
            <person name="Henrissat B."/>
            <person name="Duncan S.H."/>
            <person name="Flint H.J."/>
        </authorList>
    </citation>
    <scope>NUCLEOTIDE SEQUENCE</scope>
    <source>
        <strain evidence="3">CGMCC 1.8884</strain>
    </source>
</reference>
<evidence type="ECO:0000259" key="1">
    <source>
        <dbReference type="PROSITE" id="PS50883"/>
    </source>
</evidence>
<dbReference type="InterPro" id="IPR001633">
    <property type="entry name" value="EAL_dom"/>
</dbReference>
<dbReference type="CDD" id="cd01948">
    <property type="entry name" value="EAL"/>
    <property type="match status" value="1"/>
</dbReference>
<feature type="domain" description="EAL" evidence="1">
    <location>
        <begin position="15"/>
        <end position="84"/>
    </location>
</feature>
<dbReference type="RefSeq" id="WP_017871014.1">
    <property type="nucleotide sequence ID" value="NZ_BMLZ01000041.1"/>
</dbReference>
<proteinExistence type="predicted"/>
<dbReference type="PROSITE" id="PS50883">
    <property type="entry name" value="EAL"/>
    <property type="match status" value="1"/>
</dbReference>
<dbReference type="SUPFAM" id="SSF141868">
    <property type="entry name" value="EAL domain-like"/>
    <property type="match status" value="1"/>
</dbReference>
<dbReference type="InterPro" id="IPR050706">
    <property type="entry name" value="Cyclic-di-GMP_PDE-like"/>
</dbReference>
<protein>
    <recommendedName>
        <fullName evidence="1">EAL domain-containing protein</fullName>
    </recommendedName>
</protein>
<dbReference type="Gene3D" id="3.20.20.450">
    <property type="entry name" value="EAL domain"/>
    <property type="match status" value="1"/>
</dbReference>
<reference evidence="2" key="4">
    <citation type="submission" date="2023-08" db="EMBL/GenBank/DDBJ databases">
        <authorList>
            <person name="Sun Q."/>
            <person name="Zhou Y."/>
        </authorList>
    </citation>
    <scope>NUCLEOTIDE SEQUENCE</scope>
    <source>
        <strain evidence="3">CGMCC 1.8884</strain>
        <strain evidence="2">CGMCC 1.8885</strain>
    </source>
</reference>
<reference evidence="4" key="3">
    <citation type="journal article" date="2019" name="Int. J. Syst. Evol. Microbiol.">
        <title>The Global Catalogue of Microorganisms (GCM) 10K type strain sequencing project: providing services to taxonomists for standard genome sequencing and annotation.</title>
        <authorList>
            <consortium name="The Broad Institute Genomics Platform"/>
            <consortium name="The Broad Institute Genome Sequencing Center for Infectious Disease"/>
            <person name="Wu L."/>
            <person name="Ma J."/>
        </authorList>
    </citation>
    <scope>NUCLEOTIDE SEQUENCE [LARGE SCALE GENOMIC DNA]</scope>
    <source>
        <strain evidence="4">CGMCC 1.8884</strain>
    </source>
</reference>
<dbReference type="PANTHER" id="PTHR33121">
    <property type="entry name" value="CYCLIC DI-GMP PHOSPHODIESTERASE PDEF"/>
    <property type="match status" value="1"/>
</dbReference>
<keyword evidence="4" id="KW-1185">Reference proteome</keyword>
<reference evidence="2" key="2">
    <citation type="journal article" date="2014" name="Int. J. Syst. Evol. Microbiol.">
        <title>Complete genome sequence of Corynebacterium casei LMG S-19264T (=DSM 44701T), isolated from a smear-ripened cheese.</title>
        <authorList>
            <consortium name="US DOE Joint Genome Institute (JGI-PGF)"/>
            <person name="Walter F."/>
            <person name="Albersmeier A."/>
            <person name="Kalinowski J."/>
            <person name="Ruckert C."/>
        </authorList>
    </citation>
    <scope>NUCLEOTIDE SEQUENCE</scope>
    <source>
        <strain evidence="2">CGMCC 1.8885</strain>
    </source>
</reference>
<sequence>MRRYHPEYDAHSERFQLLARELTQAFHKGRGFSLAYQPIYDLASGTPVKVEALLRWRHPLLGQISPGEFIPVAERTGQIAQIGL</sequence>
<dbReference type="EMBL" id="BMLZ01000041">
    <property type="protein sequence ID" value="GGP30851.1"/>
    <property type="molecule type" value="Genomic_DNA"/>
</dbReference>
<dbReference type="Pfam" id="PF00563">
    <property type="entry name" value="EAL"/>
    <property type="match status" value="1"/>
</dbReference>
<evidence type="ECO:0000313" key="2">
    <source>
        <dbReference type="EMBL" id="GGI90771.1"/>
    </source>
</evidence>
<dbReference type="PANTHER" id="PTHR33121:SF70">
    <property type="entry name" value="SIGNALING PROTEIN YKOW"/>
    <property type="match status" value="1"/>
</dbReference>
<gene>
    <name evidence="3" type="ORF">GCM10008021_25020</name>
    <name evidence="2" type="ORF">GCM10010914_26380</name>
</gene>
<comment type="caution">
    <text evidence="2">The sequence shown here is derived from an EMBL/GenBank/DDBJ whole genome shotgun (WGS) entry which is preliminary data.</text>
</comment>
<name>A0AAV4K6R6_9DEIO</name>
<dbReference type="Proteomes" id="UP000652720">
    <property type="component" value="Unassembled WGS sequence"/>
</dbReference>
<evidence type="ECO:0000313" key="5">
    <source>
        <dbReference type="Proteomes" id="UP000652720"/>
    </source>
</evidence>
<dbReference type="AlphaFoldDB" id="A0AAV4K6R6"/>
<dbReference type="EMBL" id="BMMA01000034">
    <property type="protein sequence ID" value="GGI90771.1"/>
    <property type="molecule type" value="Genomic_DNA"/>
</dbReference>
<dbReference type="GeneID" id="59166047"/>
<dbReference type="Proteomes" id="UP000630135">
    <property type="component" value="Unassembled WGS sequence"/>
</dbReference>
<evidence type="ECO:0000313" key="4">
    <source>
        <dbReference type="Proteomes" id="UP000630135"/>
    </source>
</evidence>